<gene>
    <name evidence="3" type="ORF">DIABBA_LOCUS11452</name>
</gene>
<feature type="domain" description="Protein TsetseEP" evidence="2">
    <location>
        <begin position="102"/>
        <end position="214"/>
    </location>
</feature>
<evidence type="ECO:0000256" key="1">
    <source>
        <dbReference type="SAM" id="SignalP"/>
    </source>
</evidence>
<dbReference type="EMBL" id="OU898282">
    <property type="protein sequence ID" value="CAG9838584.1"/>
    <property type="molecule type" value="Genomic_DNA"/>
</dbReference>
<evidence type="ECO:0000313" key="3">
    <source>
        <dbReference type="EMBL" id="CAG9838584.1"/>
    </source>
</evidence>
<evidence type="ECO:0000313" key="4">
    <source>
        <dbReference type="Proteomes" id="UP001153709"/>
    </source>
</evidence>
<reference evidence="3" key="1">
    <citation type="submission" date="2022-01" db="EMBL/GenBank/DDBJ databases">
        <authorList>
            <person name="King R."/>
        </authorList>
    </citation>
    <scope>NUCLEOTIDE SEQUENCE</scope>
</reference>
<dbReference type="InterPro" id="IPR007931">
    <property type="entry name" value="TsetseEP"/>
</dbReference>
<evidence type="ECO:0000259" key="2">
    <source>
        <dbReference type="Pfam" id="PF05267"/>
    </source>
</evidence>
<organism evidence="3 4">
    <name type="scientific">Diabrotica balteata</name>
    <name type="common">Banded cucumber beetle</name>
    <dbReference type="NCBI Taxonomy" id="107213"/>
    <lineage>
        <taxon>Eukaryota</taxon>
        <taxon>Metazoa</taxon>
        <taxon>Ecdysozoa</taxon>
        <taxon>Arthropoda</taxon>
        <taxon>Hexapoda</taxon>
        <taxon>Insecta</taxon>
        <taxon>Pterygota</taxon>
        <taxon>Neoptera</taxon>
        <taxon>Endopterygota</taxon>
        <taxon>Coleoptera</taxon>
        <taxon>Polyphaga</taxon>
        <taxon>Cucujiformia</taxon>
        <taxon>Chrysomeloidea</taxon>
        <taxon>Chrysomelidae</taxon>
        <taxon>Galerucinae</taxon>
        <taxon>Diabroticina</taxon>
        <taxon>Diabroticites</taxon>
        <taxon>Diabrotica</taxon>
    </lineage>
</organism>
<feature type="chain" id="PRO_5040387076" description="Protein TsetseEP domain-containing protein" evidence="1">
    <location>
        <begin position="17"/>
        <end position="237"/>
    </location>
</feature>
<dbReference type="Pfam" id="PF05267">
    <property type="entry name" value="DUF725"/>
    <property type="match status" value="1"/>
</dbReference>
<keyword evidence="4" id="KW-1185">Reference proteome</keyword>
<dbReference type="OrthoDB" id="6714092at2759"/>
<accession>A0A9N9TA89</accession>
<name>A0A9N9TA89_DIABA</name>
<dbReference type="AlphaFoldDB" id="A0A9N9TA89"/>
<feature type="signal peptide" evidence="1">
    <location>
        <begin position="1"/>
        <end position="16"/>
    </location>
</feature>
<dbReference type="Proteomes" id="UP001153709">
    <property type="component" value="Chromosome 7"/>
</dbReference>
<keyword evidence="1" id="KW-0732">Signal</keyword>
<protein>
    <recommendedName>
        <fullName evidence="2">Protein TsetseEP domain-containing protein</fullName>
    </recommendedName>
</protein>
<sequence>MAKIVLFFCAIILASAVALPSKSDDENLIDIVKKVVHKIEDLLDKVFADGPNFIDTFADKYDEDLTKVLDYTRTVLTKLVEALKPLVDNIAAQSTDAGKKLVSCIEQHESDIVDIRVTFVEGAGKCVKDSLVALVKTVAPVLKDLSGVHDQAKEAANEIDQCQGNDAQTLLCVVQVASDLIKVLTEIPDAVKGDIQPVIDAAKAIASSGKQCVVDQIQPFYVNAGNLLGEVVSCAAA</sequence>
<proteinExistence type="predicted"/>